<dbReference type="PRINTS" id="PR00260">
    <property type="entry name" value="CHEMTRNSDUCR"/>
</dbReference>
<dbReference type="PANTHER" id="PTHR32089">
    <property type="entry name" value="METHYL-ACCEPTING CHEMOTAXIS PROTEIN MCPB"/>
    <property type="match status" value="1"/>
</dbReference>
<dbReference type="SUPFAM" id="SSF58104">
    <property type="entry name" value="Methyl-accepting chemotaxis protein (MCP) signaling domain"/>
    <property type="match status" value="1"/>
</dbReference>
<accession>A0ABU3SUI8</accession>
<evidence type="ECO:0000256" key="1">
    <source>
        <dbReference type="ARBA" id="ARBA00004370"/>
    </source>
</evidence>
<dbReference type="CDD" id="cd06225">
    <property type="entry name" value="HAMP"/>
    <property type="match status" value="1"/>
</dbReference>
<gene>
    <name evidence="9" type="ORF">RS130_06680</name>
</gene>
<keyword evidence="6" id="KW-1133">Transmembrane helix</keyword>
<keyword evidence="6" id="KW-0812">Transmembrane</keyword>
<protein>
    <submittedName>
        <fullName evidence="9">Methyl-accepting chemotaxis protein</fullName>
    </submittedName>
</protein>
<dbReference type="PROSITE" id="PS50111">
    <property type="entry name" value="CHEMOTAXIS_TRANSDUC_2"/>
    <property type="match status" value="1"/>
</dbReference>
<evidence type="ECO:0000256" key="2">
    <source>
        <dbReference type="ARBA" id="ARBA00023224"/>
    </source>
</evidence>
<keyword evidence="2 4" id="KW-0807">Transducer</keyword>
<evidence type="ECO:0000259" key="7">
    <source>
        <dbReference type="PROSITE" id="PS50111"/>
    </source>
</evidence>
<feature type="transmembrane region" description="Helical" evidence="6">
    <location>
        <begin position="190"/>
        <end position="211"/>
    </location>
</feature>
<comment type="caution">
    <text evidence="9">The sequence shown here is derived from an EMBL/GenBank/DDBJ whole genome shotgun (WGS) entry which is preliminary data.</text>
</comment>
<dbReference type="SMART" id="SM00304">
    <property type="entry name" value="HAMP"/>
    <property type="match status" value="1"/>
</dbReference>
<dbReference type="InterPro" id="IPR003660">
    <property type="entry name" value="HAMP_dom"/>
</dbReference>
<dbReference type="Gene3D" id="1.10.287.950">
    <property type="entry name" value="Methyl-accepting chemotaxis protein"/>
    <property type="match status" value="1"/>
</dbReference>
<dbReference type="PROSITE" id="PS50885">
    <property type="entry name" value="HAMP"/>
    <property type="match status" value="1"/>
</dbReference>
<keyword evidence="5" id="KW-0175">Coiled coil</keyword>
<dbReference type="InterPro" id="IPR004089">
    <property type="entry name" value="MCPsignal_dom"/>
</dbReference>
<evidence type="ECO:0000256" key="4">
    <source>
        <dbReference type="PROSITE-ProRule" id="PRU00284"/>
    </source>
</evidence>
<sequence length="550" mass="60229">MNAFRTHVRNKLLLLLICSLSLIVITVFHGFSSMDKVMNDYSNIVNVEATTMLQVAELNVEFKTQVQEWKNTLIRGSDPKQLEKYWGRFNLSVEKIKSIYSSMLQKIDQNHPARTHIKTFAEVYPNMVSAYRTGYADYINSGKNIAIADNSVKGIDRAPTESLTLAVEAVSKNIRDLKALSEQQTQESLIFTQISTLVVIALVLVAVSWFVNKNVISPLKRVTEESKKIASGDLTANIECSSQDEIGQVAKNFMLIQMGLSKVFAGIFTDIKGLGSIIERLSIAFEKMKNGVQGQTAETAKLTENMQNLSDSNESVNQAISDANTLVSECAELADSGQMMFKDNVLTSHNMLDAVNDASSIVATLKVNTDNIGNVVNVINGIAEQTNLLALNAAIEAARAGETGRGFAVVADEVRSLATKTQQSIQQISENIEKLQSAADTAVQAMSVGKDKAEESLSQTEKSQEFVNSIYQVINKISDLHGVVEAEMTQQLAQTNSIDSALAAIEKQCTQSEQEALVLDSASSELASIYKHIDISTKELKIRKIDSNSH</sequence>
<dbReference type="InterPro" id="IPR004090">
    <property type="entry name" value="Chemotax_Me-accpt_rcpt"/>
</dbReference>
<evidence type="ECO:0000256" key="5">
    <source>
        <dbReference type="SAM" id="Coils"/>
    </source>
</evidence>
<dbReference type="Pfam" id="PF00672">
    <property type="entry name" value="HAMP"/>
    <property type="match status" value="1"/>
</dbReference>
<evidence type="ECO:0000313" key="9">
    <source>
        <dbReference type="EMBL" id="MDU0353658.1"/>
    </source>
</evidence>
<evidence type="ECO:0000256" key="6">
    <source>
        <dbReference type="SAM" id="Phobius"/>
    </source>
</evidence>
<dbReference type="Proteomes" id="UP001247805">
    <property type="component" value="Unassembled WGS sequence"/>
</dbReference>
<dbReference type="RefSeq" id="WP_316025312.1">
    <property type="nucleotide sequence ID" value="NZ_JAWDIO010000002.1"/>
</dbReference>
<evidence type="ECO:0000256" key="3">
    <source>
        <dbReference type="ARBA" id="ARBA00029447"/>
    </source>
</evidence>
<feature type="domain" description="Methyl-accepting transducer" evidence="7">
    <location>
        <begin position="270"/>
        <end position="506"/>
    </location>
</feature>
<comment type="similarity">
    <text evidence="3">Belongs to the methyl-accepting chemotaxis (MCP) protein family.</text>
</comment>
<evidence type="ECO:0000313" key="10">
    <source>
        <dbReference type="Proteomes" id="UP001247805"/>
    </source>
</evidence>
<name>A0ABU3SUI8_9ALTE</name>
<evidence type="ECO:0000259" key="8">
    <source>
        <dbReference type="PROSITE" id="PS50885"/>
    </source>
</evidence>
<reference evidence="9 10" key="1">
    <citation type="submission" date="2023-10" db="EMBL/GenBank/DDBJ databases">
        <title>Glaciecola aquimarina strain GGW-M5 nov., isolated from a coastal seawater.</title>
        <authorList>
            <person name="Bayburt H."/>
            <person name="Kim J.M."/>
            <person name="Choi B.J."/>
            <person name="Jeon C.O."/>
        </authorList>
    </citation>
    <scope>NUCLEOTIDE SEQUENCE [LARGE SCALE GENOMIC DNA]</scope>
    <source>
        <strain evidence="9 10">KCTC 32108</strain>
    </source>
</reference>
<keyword evidence="10" id="KW-1185">Reference proteome</keyword>
<comment type="subcellular location">
    <subcellularLocation>
        <location evidence="1">Membrane</location>
    </subcellularLocation>
</comment>
<proteinExistence type="inferred from homology"/>
<dbReference type="Pfam" id="PF00015">
    <property type="entry name" value="MCPsignal"/>
    <property type="match status" value="1"/>
</dbReference>
<dbReference type="Gene3D" id="1.10.8.500">
    <property type="entry name" value="HAMP domain in histidine kinase"/>
    <property type="match status" value="1"/>
</dbReference>
<dbReference type="SMART" id="SM00283">
    <property type="entry name" value="MA"/>
    <property type="match status" value="1"/>
</dbReference>
<feature type="coiled-coil region" evidence="5">
    <location>
        <begin position="418"/>
        <end position="445"/>
    </location>
</feature>
<dbReference type="EMBL" id="JAWDIO010000002">
    <property type="protein sequence ID" value="MDU0353658.1"/>
    <property type="molecule type" value="Genomic_DNA"/>
</dbReference>
<feature type="transmembrane region" description="Helical" evidence="6">
    <location>
        <begin position="12"/>
        <end position="31"/>
    </location>
</feature>
<keyword evidence="6" id="KW-0472">Membrane</keyword>
<organism evidence="9 10">
    <name type="scientific">Paraglaciecola aquimarina</name>
    <dbReference type="NCBI Taxonomy" id="1235557"/>
    <lineage>
        <taxon>Bacteria</taxon>
        <taxon>Pseudomonadati</taxon>
        <taxon>Pseudomonadota</taxon>
        <taxon>Gammaproteobacteria</taxon>
        <taxon>Alteromonadales</taxon>
        <taxon>Alteromonadaceae</taxon>
        <taxon>Paraglaciecola</taxon>
    </lineage>
</organism>
<feature type="domain" description="HAMP" evidence="8">
    <location>
        <begin position="213"/>
        <end position="265"/>
    </location>
</feature>
<dbReference type="PANTHER" id="PTHR32089:SF120">
    <property type="entry name" value="METHYL-ACCEPTING CHEMOTAXIS PROTEIN TLPQ"/>
    <property type="match status" value="1"/>
</dbReference>